<dbReference type="Proteomes" id="UP001177260">
    <property type="component" value="Unassembled WGS sequence"/>
</dbReference>
<protein>
    <submittedName>
        <fullName evidence="1">Uncharacterized protein</fullName>
    </submittedName>
</protein>
<gene>
    <name evidence="1" type="ORF">N8T08_002934</name>
</gene>
<organism evidence="1 2">
    <name type="scientific">Aspergillus melleus</name>
    <dbReference type="NCBI Taxonomy" id="138277"/>
    <lineage>
        <taxon>Eukaryota</taxon>
        <taxon>Fungi</taxon>
        <taxon>Dikarya</taxon>
        <taxon>Ascomycota</taxon>
        <taxon>Pezizomycotina</taxon>
        <taxon>Eurotiomycetes</taxon>
        <taxon>Eurotiomycetidae</taxon>
        <taxon>Eurotiales</taxon>
        <taxon>Aspergillaceae</taxon>
        <taxon>Aspergillus</taxon>
        <taxon>Aspergillus subgen. Circumdati</taxon>
    </lineage>
</organism>
<reference evidence="1 2" key="1">
    <citation type="journal article" date="2023" name="ACS Omega">
        <title>Identification of the Neoaspergillic Acid Biosynthesis Gene Cluster by Establishing an In Vitro CRISPR-Ribonucleoprotein Genetic System in Aspergillus melleus.</title>
        <authorList>
            <person name="Yuan B."/>
            <person name="Grau M.F."/>
            <person name="Murata R.M."/>
            <person name="Torok T."/>
            <person name="Venkateswaran K."/>
            <person name="Stajich J.E."/>
            <person name="Wang C.C.C."/>
        </authorList>
    </citation>
    <scope>NUCLEOTIDE SEQUENCE [LARGE SCALE GENOMIC DNA]</scope>
    <source>
        <strain evidence="1 2">IMV 1140</strain>
    </source>
</reference>
<comment type="caution">
    <text evidence="1">The sequence shown here is derived from an EMBL/GenBank/DDBJ whole genome shotgun (WGS) entry which is preliminary data.</text>
</comment>
<name>A0ACC3B7Q9_9EURO</name>
<sequence length="318" mass="33439">MHPKVPKVPRIGWFGLGSMGLAMATNLQRHLVAKQAPGLLYSNRTLSRGDTLQSLGATPERDFKKLVVQSDIIFTMVSNDSVHKSLISQATLSAPSLSGKIFVDCSTVHPETVGQSVGRLGGKGGILLAAPVFGGSSIAEAGKLVFAIGGLQSASKVVKPLIQDVMGRKVIDCGADAKKASLLKIAGNIVTLNMMEAVGEAQVFAEKIGLGTGPMEELIGEAFGPVAGGYSKRLTTGAYAPPLDSRPGFSVDNAIKDANHAMDLAQDHDAYLPGLSVARKNMVAAREYAGPCLDSSSMYGMLRQQAGLEFWNKNSRKG</sequence>
<proteinExistence type="predicted"/>
<evidence type="ECO:0000313" key="1">
    <source>
        <dbReference type="EMBL" id="KAK1146505.1"/>
    </source>
</evidence>
<evidence type="ECO:0000313" key="2">
    <source>
        <dbReference type="Proteomes" id="UP001177260"/>
    </source>
</evidence>
<keyword evidence="2" id="KW-1185">Reference proteome</keyword>
<accession>A0ACC3B7Q9</accession>
<dbReference type="EMBL" id="JAOPJF010000017">
    <property type="protein sequence ID" value="KAK1146505.1"/>
    <property type="molecule type" value="Genomic_DNA"/>
</dbReference>